<dbReference type="GO" id="GO:0030896">
    <property type="term" value="C:checkpoint clamp complex"/>
    <property type="evidence" value="ECO:0007669"/>
    <property type="project" value="InterPro"/>
</dbReference>
<dbReference type="EMBL" id="JABELV010000008">
    <property type="protein sequence ID" value="KAG7571385.1"/>
    <property type="molecule type" value="Genomic_DNA"/>
</dbReference>
<name>A0A8K0JSL1_9TREE</name>
<evidence type="ECO:0000256" key="1">
    <source>
        <dbReference type="SAM" id="MobiDB-lite"/>
    </source>
</evidence>
<feature type="compositionally biased region" description="Polar residues" evidence="1">
    <location>
        <begin position="356"/>
        <end position="365"/>
    </location>
</feature>
<dbReference type="Gene3D" id="3.70.10.10">
    <property type="match status" value="1"/>
</dbReference>
<reference evidence="2" key="1">
    <citation type="submission" date="2020-04" db="EMBL/GenBank/DDBJ databases">
        <title>Analysis of mating type loci in Filobasidium floriforme.</title>
        <authorList>
            <person name="Nowrousian M."/>
        </authorList>
    </citation>
    <scope>NUCLEOTIDE SEQUENCE</scope>
    <source>
        <strain evidence="2">CBS 6242</strain>
    </source>
</reference>
<comment type="caution">
    <text evidence="2">The sequence shown here is derived from an EMBL/GenBank/DDBJ whole genome shotgun (WGS) entry which is preliminary data.</text>
</comment>
<dbReference type="GO" id="GO:0006281">
    <property type="term" value="P:DNA repair"/>
    <property type="evidence" value="ECO:0007669"/>
    <property type="project" value="TreeGrafter"/>
</dbReference>
<sequence length="529" mass="58314">MAPCLVPCPCYDWRADSFACCGISDFKKILQCIARFGDELHLQATHEGIQMSTVNSSKTAFCLFSLAHEGFEKYKMTGKAAASLEGIKCKLQVKSVLSVLGRSTSSQNILRLEMRIADPSRELKSRRQGQGRVVDNEDESEEDVQSNSRESRLILKLVCKHGVIKTHSLNLGASPFLVATVDPATLTNLFVVPARTLRDWLDHFAASGSTTAKAGTEATGNVNRQESELGWYFHPEQIRVRTWESGSAARRAISTELKIGVTEFDEYDVAEIVCLTFPLREFRAAITLADSWGIPLRTDFSTAGQPISLKLVTEHSIAELTIATTENEAFKDLMDETASSSKKPVKNEIAKPQRDSAGNQTNRPTGRTPAKKKSSLQFSRETAPNFPQLQADEHHGDEQAEFGNGNEENEPLFYPSGSQDVPRALSQAQLMHAASQRELEDMGEDELAGIWEADEDLGLEGNGDAGVVAEHDGDERPHKIQRVQGNAEELLGKSLLHMDNDMNEEEEEAPMTAYQVEEGDNTVSAPYLP</sequence>
<organism evidence="2 3">
    <name type="scientific">Filobasidium floriforme</name>
    <dbReference type="NCBI Taxonomy" id="5210"/>
    <lineage>
        <taxon>Eukaryota</taxon>
        <taxon>Fungi</taxon>
        <taxon>Dikarya</taxon>
        <taxon>Basidiomycota</taxon>
        <taxon>Agaricomycotina</taxon>
        <taxon>Tremellomycetes</taxon>
        <taxon>Filobasidiales</taxon>
        <taxon>Filobasidiaceae</taxon>
        <taxon>Filobasidium</taxon>
    </lineage>
</organism>
<gene>
    <name evidence="2" type="ORF">FFLO_00737</name>
</gene>
<dbReference type="Proteomes" id="UP000812966">
    <property type="component" value="Unassembled WGS sequence"/>
</dbReference>
<dbReference type="InterPro" id="IPR046938">
    <property type="entry name" value="DNA_clamp_sf"/>
</dbReference>
<dbReference type="Pfam" id="PF04139">
    <property type="entry name" value="Rad9"/>
    <property type="match status" value="1"/>
</dbReference>
<dbReference type="GO" id="GO:0031573">
    <property type="term" value="P:mitotic intra-S DNA damage checkpoint signaling"/>
    <property type="evidence" value="ECO:0007669"/>
    <property type="project" value="TreeGrafter"/>
</dbReference>
<evidence type="ECO:0000313" key="3">
    <source>
        <dbReference type="Proteomes" id="UP000812966"/>
    </source>
</evidence>
<dbReference type="PANTHER" id="PTHR15237">
    <property type="entry name" value="DNA REPAIR PROTEIN RAD9"/>
    <property type="match status" value="1"/>
</dbReference>
<evidence type="ECO:0008006" key="4">
    <source>
        <dbReference type="Google" id="ProtNLM"/>
    </source>
</evidence>
<dbReference type="GO" id="GO:0071479">
    <property type="term" value="P:cellular response to ionizing radiation"/>
    <property type="evidence" value="ECO:0007669"/>
    <property type="project" value="TreeGrafter"/>
</dbReference>
<dbReference type="GO" id="GO:0000076">
    <property type="term" value="P:DNA replication checkpoint signaling"/>
    <property type="evidence" value="ECO:0007669"/>
    <property type="project" value="TreeGrafter"/>
</dbReference>
<dbReference type="InterPro" id="IPR007268">
    <property type="entry name" value="Rad9/Ddc1"/>
</dbReference>
<evidence type="ECO:0000313" key="2">
    <source>
        <dbReference type="EMBL" id="KAG7571385.1"/>
    </source>
</evidence>
<proteinExistence type="predicted"/>
<feature type="region of interest" description="Disordered" evidence="1">
    <location>
        <begin position="336"/>
        <end position="380"/>
    </location>
</feature>
<accession>A0A8K0JSL1</accession>
<dbReference type="SUPFAM" id="SSF55979">
    <property type="entry name" value="DNA clamp"/>
    <property type="match status" value="1"/>
</dbReference>
<dbReference type="PANTHER" id="PTHR15237:SF0">
    <property type="entry name" value="CELL CYCLE CHECKPOINT CONTROL PROTEIN"/>
    <property type="match status" value="1"/>
</dbReference>
<protein>
    <recommendedName>
        <fullName evidence="4">Cell cycle checkpoint control protein RAD9A</fullName>
    </recommendedName>
</protein>
<feature type="region of interest" description="Disordered" evidence="1">
    <location>
        <begin position="500"/>
        <end position="529"/>
    </location>
</feature>
<feature type="compositionally biased region" description="Basic and acidic residues" evidence="1">
    <location>
        <begin position="345"/>
        <end position="354"/>
    </location>
</feature>
<feature type="region of interest" description="Disordered" evidence="1">
    <location>
        <begin position="121"/>
        <end position="146"/>
    </location>
</feature>
<dbReference type="AlphaFoldDB" id="A0A8K0JSL1"/>
<keyword evidence="3" id="KW-1185">Reference proteome</keyword>